<dbReference type="PANTHER" id="PTHR43649:SF28">
    <property type="entry name" value="BINDING PROTEIN COMPONENT OF ABC SUGAR TRANSPORTER-RELATED"/>
    <property type="match status" value="1"/>
</dbReference>
<dbReference type="GO" id="GO:0030313">
    <property type="term" value="C:cell envelope"/>
    <property type="evidence" value="ECO:0007669"/>
    <property type="project" value="UniProtKB-SubCell"/>
</dbReference>
<comment type="subcellular location">
    <subcellularLocation>
        <location evidence="1">Cell envelope</location>
    </subcellularLocation>
</comment>
<organism evidence="7 8">
    <name type="scientific">Candidatus Amesbacteria bacterium RIFOXYB1_FULL_44_23</name>
    <dbReference type="NCBI Taxonomy" id="1797263"/>
    <lineage>
        <taxon>Bacteria</taxon>
        <taxon>Candidatus Amesiibacteriota</taxon>
    </lineage>
</organism>
<evidence type="ECO:0000256" key="1">
    <source>
        <dbReference type="ARBA" id="ARBA00004196"/>
    </source>
</evidence>
<evidence type="ECO:0000256" key="4">
    <source>
        <dbReference type="ARBA" id="ARBA00022729"/>
    </source>
</evidence>
<evidence type="ECO:0000256" key="3">
    <source>
        <dbReference type="ARBA" id="ARBA00022448"/>
    </source>
</evidence>
<evidence type="ECO:0000313" key="8">
    <source>
        <dbReference type="Proteomes" id="UP000176424"/>
    </source>
</evidence>
<dbReference type="Gene3D" id="3.40.190.10">
    <property type="entry name" value="Periplasmic binding protein-like II"/>
    <property type="match status" value="2"/>
</dbReference>
<comment type="function">
    <text evidence="5">Part of a binding-protein-dependent transport system for a sugar.</text>
</comment>
<keyword evidence="3" id="KW-0813">Transport</keyword>
<comment type="caution">
    <text evidence="7">The sequence shown here is derived from an EMBL/GenBank/DDBJ whole genome shotgun (WGS) entry which is preliminary data.</text>
</comment>
<accession>A0A1F4ZPT6</accession>
<dbReference type="EMBL" id="MEXR01000059">
    <property type="protein sequence ID" value="OGD08371.1"/>
    <property type="molecule type" value="Genomic_DNA"/>
</dbReference>
<dbReference type="Pfam" id="PF01547">
    <property type="entry name" value="SBP_bac_1"/>
    <property type="match status" value="1"/>
</dbReference>
<dbReference type="Proteomes" id="UP000176424">
    <property type="component" value="Unassembled WGS sequence"/>
</dbReference>
<protein>
    <recommendedName>
        <fullName evidence="6">Probable sugar-binding periplasmic protein</fullName>
    </recommendedName>
</protein>
<comment type="similarity">
    <text evidence="2">Belongs to the bacterial solute-binding protein 1 family.</text>
</comment>
<keyword evidence="4" id="KW-0732">Signal</keyword>
<proteinExistence type="inferred from homology"/>
<evidence type="ECO:0000256" key="2">
    <source>
        <dbReference type="ARBA" id="ARBA00008520"/>
    </source>
</evidence>
<dbReference type="SUPFAM" id="SSF53850">
    <property type="entry name" value="Periplasmic binding protein-like II"/>
    <property type="match status" value="1"/>
</dbReference>
<sequence length="442" mass="48735">MLLLVAAVGILAVVGFVTFLKLSPQSTPISSQPSTSTKEVNALSLYHWWTSPGESAAINSLFGVFKNSYPDVAIIPAPVSGGAGFQIFPLIQSLVNAGEAPDAFQMHAGYEARPYYDAGLLEPIDALWQSEKLESVIPKVIRDMTQFDNHYYSIPVNVHRVNVVWYNQKLLKQNGIDASRLTTWDSFFAACDKLKAAGVKYPIQMGPTWTASHIFEQILASQGVSFYENFINGKILSAQDPTLNQALTTFKKFLSHVNPDNSTTVKDWDDAIRRIIKAEGAFSIMGDWANGEFKLIGMKHNTDYGTIPVPGTNDMYGLCIDTFQHPKAASHPTNSDRWLKVVASKAGQDAFNPIKGSIPARTDADVSLYDDYQKGAISDFNKSTYMYPSIVHGSGMPSSFKLKLNDIVDNFVQTQDINKAAVAIVNQIQSTLPEFTKVWSLE</sequence>
<dbReference type="InterPro" id="IPR050490">
    <property type="entry name" value="Bact_solute-bd_prot1"/>
</dbReference>
<evidence type="ECO:0000256" key="6">
    <source>
        <dbReference type="ARBA" id="ARBA00049753"/>
    </source>
</evidence>
<dbReference type="PANTHER" id="PTHR43649">
    <property type="entry name" value="ARABINOSE-BINDING PROTEIN-RELATED"/>
    <property type="match status" value="1"/>
</dbReference>
<evidence type="ECO:0000313" key="7">
    <source>
        <dbReference type="EMBL" id="OGD08371.1"/>
    </source>
</evidence>
<gene>
    <name evidence="7" type="ORF">A2397_03175</name>
</gene>
<dbReference type="AlphaFoldDB" id="A0A1F4ZPT6"/>
<evidence type="ECO:0000256" key="5">
    <source>
        <dbReference type="ARBA" id="ARBA00049629"/>
    </source>
</evidence>
<dbReference type="STRING" id="1797263.A2397_03175"/>
<dbReference type="InterPro" id="IPR006059">
    <property type="entry name" value="SBP"/>
</dbReference>
<name>A0A1F4ZPT6_9BACT</name>
<reference evidence="7 8" key="1">
    <citation type="journal article" date="2016" name="Nat. Commun.">
        <title>Thousands of microbial genomes shed light on interconnected biogeochemical processes in an aquifer system.</title>
        <authorList>
            <person name="Anantharaman K."/>
            <person name="Brown C.T."/>
            <person name="Hug L.A."/>
            <person name="Sharon I."/>
            <person name="Castelle C.J."/>
            <person name="Probst A.J."/>
            <person name="Thomas B.C."/>
            <person name="Singh A."/>
            <person name="Wilkins M.J."/>
            <person name="Karaoz U."/>
            <person name="Brodie E.L."/>
            <person name="Williams K.H."/>
            <person name="Hubbard S.S."/>
            <person name="Banfield J.F."/>
        </authorList>
    </citation>
    <scope>NUCLEOTIDE SEQUENCE [LARGE SCALE GENOMIC DNA]</scope>
</reference>